<accession>A0ABS7UUI8</accession>
<evidence type="ECO:0000313" key="2">
    <source>
        <dbReference type="EMBL" id="MBZ5751972.1"/>
    </source>
</evidence>
<dbReference type="PANTHER" id="PTHR43377:SF1">
    <property type="entry name" value="BILIVERDIN REDUCTASE A"/>
    <property type="match status" value="1"/>
</dbReference>
<reference evidence="2" key="1">
    <citation type="submission" date="2024-05" db="EMBL/GenBank/DDBJ databases">
        <title>Metabacillus sp. nov., isolated from the rhizosphere soil of tomato plants.</title>
        <authorList>
            <person name="Ma R."/>
        </authorList>
    </citation>
    <scope>NUCLEOTIDE SEQUENCE</scope>
    <source>
        <strain evidence="2">DBTR6</strain>
    </source>
</reference>
<comment type="caution">
    <text evidence="2">The sequence shown here is derived from an EMBL/GenBank/DDBJ whole genome shotgun (WGS) entry which is preliminary data.</text>
</comment>
<dbReference type="Pfam" id="PF01408">
    <property type="entry name" value="GFO_IDH_MocA"/>
    <property type="match status" value="1"/>
</dbReference>
<organism evidence="2 3">
    <name type="scientific">Metabacillus rhizolycopersici</name>
    <dbReference type="NCBI Taxonomy" id="2875709"/>
    <lineage>
        <taxon>Bacteria</taxon>
        <taxon>Bacillati</taxon>
        <taxon>Bacillota</taxon>
        <taxon>Bacilli</taxon>
        <taxon>Bacillales</taxon>
        <taxon>Bacillaceae</taxon>
        <taxon>Metabacillus</taxon>
    </lineage>
</organism>
<proteinExistence type="predicted"/>
<protein>
    <submittedName>
        <fullName evidence="2">Gfo/Idh/MocA family oxidoreductase</fullName>
    </submittedName>
</protein>
<feature type="domain" description="Gfo/Idh/MocA-like oxidoreductase N-terminal" evidence="1">
    <location>
        <begin position="4"/>
        <end position="131"/>
    </location>
</feature>
<keyword evidence="3" id="KW-1185">Reference proteome</keyword>
<evidence type="ECO:0000313" key="3">
    <source>
        <dbReference type="Proteomes" id="UP001165287"/>
    </source>
</evidence>
<dbReference type="InterPro" id="IPR036291">
    <property type="entry name" value="NAD(P)-bd_dom_sf"/>
</dbReference>
<dbReference type="PANTHER" id="PTHR43377">
    <property type="entry name" value="BILIVERDIN REDUCTASE A"/>
    <property type="match status" value="1"/>
</dbReference>
<name>A0ABS7UUI8_9BACI</name>
<dbReference type="InterPro" id="IPR000683">
    <property type="entry name" value="Gfo/Idh/MocA-like_OxRdtase_N"/>
</dbReference>
<dbReference type="RefSeq" id="WP_224140308.1">
    <property type="nucleotide sequence ID" value="NZ_JAIQUM010000043.1"/>
</dbReference>
<dbReference type="EMBL" id="JAIQUM010000043">
    <property type="protein sequence ID" value="MBZ5751972.1"/>
    <property type="molecule type" value="Genomic_DNA"/>
</dbReference>
<dbReference type="SUPFAM" id="SSF51735">
    <property type="entry name" value="NAD(P)-binding Rossmann-fold domains"/>
    <property type="match status" value="1"/>
</dbReference>
<gene>
    <name evidence="2" type="ORF">K9V48_17375</name>
</gene>
<dbReference type="Proteomes" id="UP001165287">
    <property type="component" value="Unassembled WGS sequence"/>
</dbReference>
<dbReference type="InterPro" id="IPR051450">
    <property type="entry name" value="Gfo/Idh/MocA_Oxidoreductases"/>
</dbReference>
<dbReference type="Gene3D" id="3.40.50.720">
    <property type="entry name" value="NAD(P)-binding Rossmann-like Domain"/>
    <property type="match status" value="1"/>
</dbReference>
<sequence length="331" mass="37726">MNIIKIAIIGVGQIGKRHFQALKLIDHPVKIFLVDSNKDSILQVKTEYQKINEPSQIQSVDYYQNLSSLPYEIDVVIVATPANVRKKIIEDIVNNNKIRYLILEKVVFQNPNHFSEINVLLKENNVKAWVNCPLRMVPFFQMLKKKINDSSNIVSPIDYRVNGSQLNLGSNAIHHLDLVSYLTNDTSFSLDSSLLDQYPTNSKRHGFLEFTGTLQGKSKLGSTITITSYPEKNVPHLIQINNIHMRCILKLNERKAWISEDSLGWEWKEIEFNIPYQSQLTHIAVQQIVDGGSCDLPNFSQSWALHVPLLQTLTAHLEKHGSGRVEFCPIT</sequence>
<evidence type="ECO:0000259" key="1">
    <source>
        <dbReference type="Pfam" id="PF01408"/>
    </source>
</evidence>